<feature type="compositionally biased region" description="Basic and acidic residues" evidence="1">
    <location>
        <begin position="212"/>
        <end position="223"/>
    </location>
</feature>
<feature type="compositionally biased region" description="Polar residues" evidence="1">
    <location>
        <begin position="41"/>
        <end position="50"/>
    </location>
</feature>
<dbReference type="Gramene" id="Psat02G0042300-T1">
    <property type="protein sequence ID" value="KAI5433127.1"/>
    <property type="gene ID" value="KIW84_020423"/>
</dbReference>
<feature type="compositionally biased region" description="Basic residues" evidence="1">
    <location>
        <begin position="25"/>
        <end position="37"/>
    </location>
</feature>
<proteinExistence type="predicted"/>
<feature type="compositionally biased region" description="Polar residues" evidence="1">
    <location>
        <begin position="345"/>
        <end position="360"/>
    </location>
</feature>
<feature type="region of interest" description="Disordered" evidence="1">
    <location>
        <begin position="248"/>
        <end position="360"/>
    </location>
</feature>
<feature type="compositionally biased region" description="Basic and acidic residues" evidence="1">
    <location>
        <begin position="327"/>
        <end position="344"/>
    </location>
</feature>
<dbReference type="Proteomes" id="UP001058974">
    <property type="component" value="Chromosome 2"/>
</dbReference>
<feature type="compositionally biased region" description="Basic and acidic residues" evidence="1">
    <location>
        <begin position="160"/>
        <end position="170"/>
    </location>
</feature>
<evidence type="ECO:0000313" key="2">
    <source>
        <dbReference type="EMBL" id="KAI5433127.1"/>
    </source>
</evidence>
<reference evidence="2 3" key="1">
    <citation type="journal article" date="2022" name="Nat. Genet.">
        <title>Improved pea reference genome and pan-genome highlight genomic features and evolutionary characteristics.</title>
        <authorList>
            <person name="Yang T."/>
            <person name="Liu R."/>
            <person name="Luo Y."/>
            <person name="Hu S."/>
            <person name="Wang D."/>
            <person name="Wang C."/>
            <person name="Pandey M.K."/>
            <person name="Ge S."/>
            <person name="Xu Q."/>
            <person name="Li N."/>
            <person name="Li G."/>
            <person name="Huang Y."/>
            <person name="Saxena R.K."/>
            <person name="Ji Y."/>
            <person name="Li M."/>
            <person name="Yan X."/>
            <person name="He Y."/>
            <person name="Liu Y."/>
            <person name="Wang X."/>
            <person name="Xiang C."/>
            <person name="Varshney R.K."/>
            <person name="Ding H."/>
            <person name="Gao S."/>
            <person name="Zong X."/>
        </authorList>
    </citation>
    <scope>NUCLEOTIDE SEQUENCE [LARGE SCALE GENOMIC DNA]</scope>
    <source>
        <strain evidence="2 3">cv. Zhongwan 6</strain>
    </source>
</reference>
<gene>
    <name evidence="2" type="ORF">KIW84_020423</name>
</gene>
<comment type="caution">
    <text evidence="2">The sequence shown here is derived from an EMBL/GenBank/DDBJ whole genome shotgun (WGS) entry which is preliminary data.</text>
</comment>
<organism evidence="2 3">
    <name type="scientific">Pisum sativum</name>
    <name type="common">Garden pea</name>
    <name type="synonym">Lathyrus oleraceus</name>
    <dbReference type="NCBI Taxonomy" id="3888"/>
    <lineage>
        <taxon>Eukaryota</taxon>
        <taxon>Viridiplantae</taxon>
        <taxon>Streptophyta</taxon>
        <taxon>Embryophyta</taxon>
        <taxon>Tracheophyta</taxon>
        <taxon>Spermatophyta</taxon>
        <taxon>Magnoliopsida</taxon>
        <taxon>eudicotyledons</taxon>
        <taxon>Gunneridae</taxon>
        <taxon>Pentapetalae</taxon>
        <taxon>rosids</taxon>
        <taxon>fabids</taxon>
        <taxon>Fabales</taxon>
        <taxon>Fabaceae</taxon>
        <taxon>Papilionoideae</taxon>
        <taxon>50 kb inversion clade</taxon>
        <taxon>NPAAA clade</taxon>
        <taxon>Hologalegina</taxon>
        <taxon>IRL clade</taxon>
        <taxon>Fabeae</taxon>
        <taxon>Lathyrus</taxon>
    </lineage>
</organism>
<evidence type="ECO:0000313" key="3">
    <source>
        <dbReference type="Proteomes" id="UP001058974"/>
    </source>
</evidence>
<name>A0A9D4Y5A6_PEA</name>
<keyword evidence="3" id="KW-1185">Reference proteome</keyword>
<dbReference type="EMBL" id="JAMSHJ010000002">
    <property type="protein sequence ID" value="KAI5433127.1"/>
    <property type="molecule type" value="Genomic_DNA"/>
</dbReference>
<feature type="non-terminal residue" evidence="2">
    <location>
        <position position="1"/>
    </location>
</feature>
<dbReference type="AlphaFoldDB" id="A0A9D4Y5A6"/>
<sequence length="377" mass="42104">FSLIIYPPFSLKNITNHSSTMPTISRRKTKQAKRKTKPLNLPNQHSSATAQLQTKGVHHSLCYLPVSPSFLLFFVFGLLHPLFGPFVCENLSKMEGNFNGKLHDDMQKVEEESSSEDKEVAVEVEVSDDDVYDGKSKSVGDEHVEACKVVEEEEESLESSDAREGNRVENVEDSETVELEFKEENKEEQGEDFISVEDDDVVEGTELATSKENNEGIRESEVVETDRDVTVGDNENVLSSLPSLDVVSVSRESDDVVEKVKGIEESLVKSTYEKDEEQLDIQESSSAYESAKESFQPSSDVPSVNEEEESSAYESAKESLQPSSNVHDSENSANEQDRVEESKGIENQGSIFSVTQRQQSSWKNCCGLLEILRHGDR</sequence>
<feature type="region of interest" description="Disordered" evidence="1">
    <location>
        <begin position="17"/>
        <end position="50"/>
    </location>
</feature>
<protein>
    <submittedName>
        <fullName evidence="2">Uncharacterized protein</fullName>
    </submittedName>
</protein>
<accession>A0A9D4Y5A6</accession>
<feature type="region of interest" description="Disordered" evidence="1">
    <location>
        <begin position="152"/>
        <end position="173"/>
    </location>
</feature>
<evidence type="ECO:0000256" key="1">
    <source>
        <dbReference type="SAM" id="MobiDB-lite"/>
    </source>
</evidence>
<feature type="region of interest" description="Disordered" evidence="1">
    <location>
        <begin position="197"/>
        <end position="223"/>
    </location>
</feature>
<feature type="compositionally biased region" description="Basic and acidic residues" evidence="1">
    <location>
        <begin position="251"/>
        <end position="273"/>
    </location>
</feature>